<dbReference type="SUPFAM" id="SSF101898">
    <property type="entry name" value="NHL repeat"/>
    <property type="match status" value="1"/>
</dbReference>
<reference evidence="3 4" key="1">
    <citation type="submission" date="2019-11" db="EMBL/GenBank/DDBJ databases">
        <title>Draft genome of Amycolatopsis RM579.</title>
        <authorList>
            <person name="Duangmal K."/>
            <person name="Mingma R."/>
        </authorList>
    </citation>
    <scope>NUCLEOTIDE SEQUENCE [LARGE SCALE GENOMIC DNA]</scope>
    <source>
        <strain evidence="3 4">RM579</strain>
    </source>
</reference>
<dbReference type="Gene3D" id="2.120.10.30">
    <property type="entry name" value="TolB, C-terminal domain"/>
    <property type="match status" value="1"/>
</dbReference>
<gene>
    <name evidence="3" type="ORF">GKO32_09960</name>
</gene>
<sequence length="327" mass="36129">MVTYSRTGSGEFQFEIHDDWAKLPDGWVLGQAAIVTDAADNVYLYNRSDHPMIVLNADGDFLRAWDDDVIEALFSPLGHPHAWTDSVLRSAHGLFIDEEQNLYFCVLACHVVLKCDLDGRLIQTFGLRDVASNPDWNGVQLQWLDAPPPSAHPPMCLPTDVAVAPDGSVYISDGYGNARIHRYAPDGKLISSFGEPGKGGAGQLHLPHGIWADEERVYVADRENDRIQVFSPDGRPLEIWPDFMMPCDLFMSADRRLYVAECAGPSVCTILDQDGGVLARLDAGDGPISSGRHQLFGGHDLWVDSSGSVYVNRNVDGKRVVKYVRLH</sequence>
<accession>A0A6N7YMU3</accession>
<evidence type="ECO:0000313" key="3">
    <source>
        <dbReference type="EMBL" id="MTD54297.1"/>
    </source>
</evidence>
<dbReference type="GO" id="GO:0008270">
    <property type="term" value="F:zinc ion binding"/>
    <property type="evidence" value="ECO:0007669"/>
    <property type="project" value="UniProtKB-KW"/>
</dbReference>
<dbReference type="PANTHER" id="PTHR24104:SF25">
    <property type="entry name" value="PROTEIN LIN-41"/>
    <property type="match status" value="1"/>
</dbReference>
<keyword evidence="1" id="KW-0677">Repeat</keyword>
<proteinExistence type="predicted"/>
<dbReference type="Pfam" id="PF01436">
    <property type="entry name" value="NHL"/>
    <property type="match status" value="2"/>
</dbReference>
<keyword evidence="4" id="KW-1185">Reference proteome</keyword>
<feature type="repeat" description="NHL" evidence="2">
    <location>
        <begin position="156"/>
        <end position="186"/>
    </location>
</feature>
<feature type="repeat" description="NHL" evidence="2">
    <location>
        <begin position="199"/>
        <end position="233"/>
    </location>
</feature>
<dbReference type="AlphaFoldDB" id="A0A6N7YMU3"/>
<evidence type="ECO:0008006" key="5">
    <source>
        <dbReference type="Google" id="ProtNLM"/>
    </source>
</evidence>
<dbReference type="InterPro" id="IPR001258">
    <property type="entry name" value="NHL_repeat"/>
</dbReference>
<comment type="caution">
    <text evidence="3">The sequence shown here is derived from an EMBL/GenBank/DDBJ whole genome shotgun (WGS) entry which is preliminary data.</text>
</comment>
<dbReference type="InterPro" id="IPR011042">
    <property type="entry name" value="6-blade_b-propeller_TolB-like"/>
</dbReference>
<dbReference type="InterPro" id="IPR050952">
    <property type="entry name" value="TRIM-NHL_E3_ligases"/>
</dbReference>
<evidence type="ECO:0000256" key="1">
    <source>
        <dbReference type="ARBA" id="ARBA00022737"/>
    </source>
</evidence>
<dbReference type="PANTHER" id="PTHR24104">
    <property type="entry name" value="E3 UBIQUITIN-PROTEIN LIGASE NHLRC1-RELATED"/>
    <property type="match status" value="1"/>
</dbReference>
<protein>
    <recommendedName>
        <fullName evidence="5">6-bladed beta-propeller</fullName>
    </recommendedName>
</protein>
<dbReference type="EMBL" id="WMBA01000011">
    <property type="protein sequence ID" value="MTD54297.1"/>
    <property type="molecule type" value="Genomic_DNA"/>
</dbReference>
<evidence type="ECO:0000256" key="2">
    <source>
        <dbReference type="PROSITE-ProRule" id="PRU00504"/>
    </source>
</evidence>
<name>A0A6N7YMU3_9PSEU</name>
<dbReference type="Proteomes" id="UP000440096">
    <property type="component" value="Unassembled WGS sequence"/>
</dbReference>
<evidence type="ECO:0000313" key="4">
    <source>
        <dbReference type="Proteomes" id="UP000440096"/>
    </source>
</evidence>
<dbReference type="PROSITE" id="PS51125">
    <property type="entry name" value="NHL"/>
    <property type="match status" value="2"/>
</dbReference>
<organism evidence="3 4">
    <name type="scientific">Amycolatopsis pithecellobii</name>
    <dbReference type="NCBI Taxonomy" id="664692"/>
    <lineage>
        <taxon>Bacteria</taxon>
        <taxon>Bacillati</taxon>
        <taxon>Actinomycetota</taxon>
        <taxon>Actinomycetes</taxon>
        <taxon>Pseudonocardiales</taxon>
        <taxon>Pseudonocardiaceae</taxon>
        <taxon>Amycolatopsis</taxon>
    </lineage>
</organism>
<dbReference type="RefSeq" id="WP_154756526.1">
    <property type="nucleotide sequence ID" value="NZ_WMBA01000011.1"/>
</dbReference>
<dbReference type="OrthoDB" id="9762443at2"/>